<organism evidence="1 2">
    <name type="scientific">Gordonia phage SallySpecial</name>
    <dbReference type="NCBI Taxonomy" id="2079570"/>
    <lineage>
        <taxon>Viruses</taxon>
        <taxon>Duplodnaviria</taxon>
        <taxon>Heunggongvirae</taxon>
        <taxon>Uroviricota</taxon>
        <taxon>Caudoviricetes</taxon>
        <taxon>Emperorvirus</taxon>
        <taxon>Emperorvirus sallyspecial</taxon>
    </lineage>
</organism>
<reference evidence="1 2" key="1">
    <citation type="submission" date="2018-01" db="EMBL/GenBank/DDBJ databases">
        <authorList>
            <person name="Gaut B.S."/>
            <person name="Morton B.R."/>
            <person name="Clegg M.T."/>
            <person name="Duvall M.R."/>
        </authorList>
    </citation>
    <scope>NUCLEOTIDE SEQUENCE [LARGE SCALE GENOMIC DNA]</scope>
</reference>
<sequence length="53" mass="5238">MITAALVVAICALVAALVALVVAGMAVAGVTALDCALGRDTPDDDEDRKGLPT</sequence>
<protein>
    <submittedName>
        <fullName evidence="1">Holin</fullName>
    </submittedName>
</protein>
<evidence type="ECO:0000313" key="1">
    <source>
        <dbReference type="EMBL" id="AVJ48755.1"/>
    </source>
</evidence>
<gene>
    <name evidence="1" type="ORF">SEA_SALLYSPECIAL_7</name>
</gene>
<name>A0A2P1CCT8_9CAUD</name>
<proteinExistence type="predicted"/>
<keyword evidence="2" id="KW-1185">Reference proteome</keyword>
<dbReference type="Proteomes" id="UP000241541">
    <property type="component" value="Segment"/>
</dbReference>
<accession>A0A2P1CCT8</accession>
<dbReference type="EMBL" id="MG812496">
    <property type="protein sequence ID" value="AVJ48755.1"/>
    <property type="molecule type" value="Genomic_DNA"/>
</dbReference>
<evidence type="ECO:0000313" key="2">
    <source>
        <dbReference type="Proteomes" id="UP000241541"/>
    </source>
</evidence>